<organism evidence="1 2">
    <name type="scientific">Fischerella muscicola CCMEE 5323</name>
    <dbReference type="NCBI Taxonomy" id="2019572"/>
    <lineage>
        <taxon>Bacteria</taxon>
        <taxon>Bacillati</taxon>
        <taxon>Cyanobacteriota</taxon>
        <taxon>Cyanophyceae</taxon>
        <taxon>Nostocales</taxon>
        <taxon>Hapalosiphonaceae</taxon>
        <taxon>Fischerella</taxon>
    </lineage>
</organism>
<protein>
    <submittedName>
        <fullName evidence="1">Uncharacterized protein</fullName>
    </submittedName>
</protein>
<proteinExistence type="predicted"/>
<gene>
    <name evidence="1" type="ORF">CEN44_16355</name>
</gene>
<evidence type="ECO:0000313" key="2">
    <source>
        <dbReference type="Proteomes" id="UP000235036"/>
    </source>
</evidence>
<sequence>MFIQDLLICLQITTDIFTNKKPSDCLSNLPCNCPNPGKKLECEDCEYLEACLSEFAPIHSQIAASNLSTSPVSARICSSCDTDFETSVA</sequence>
<dbReference type="Proteomes" id="UP000235036">
    <property type="component" value="Unassembled WGS sequence"/>
</dbReference>
<evidence type="ECO:0000313" key="1">
    <source>
        <dbReference type="EMBL" id="PLZ87986.1"/>
    </source>
</evidence>
<name>A0A2N6K0Z5_FISMU</name>
<comment type="caution">
    <text evidence="1">The sequence shown here is derived from an EMBL/GenBank/DDBJ whole genome shotgun (WGS) entry which is preliminary data.</text>
</comment>
<dbReference type="AlphaFoldDB" id="A0A2N6K0Z5"/>
<accession>A0A2N6K0Z5</accession>
<dbReference type="EMBL" id="NRQW01000365">
    <property type="protein sequence ID" value="PLZ87986.1"/>
    <property type="molecule type" value="Genomic_DNA"/>
</dbReference>
<keyword evidence="2" id="KW-1185">Reference proteome</keyword>
<reference evidence="1 2" key="1">
    <citation type="submission" date="2017-08" db="EMBL/GenBank/DDBJ databases">
        <title>Genomes of Fischerella (Mastigocladus) sp. strains.</title>
        <authorList>
            <person name="Miller S.R."/>
        </authorList>
    </citation>
    <scope>NUCLEOTIDE SEQUENCE [LARGE SCALE GENOMIC DNA]</scope>
    <source>
        <strain evidence="1 2">CCMEE 5323</strain>
    </source>
</reference>